<feature type="signal peptide" evidence="1">
    <location>
        <begin position="1"/>
        <end position="25"/>
    </location>
</feature>
<proteinExistence type="predicted"/>
<name>A0AAE1WR95_9LAMI</name>
<evidence type="ECO:0000259" key="2">
    <source>
        <dbReference type="Pfam" id="PF14416"/>
    </source>
</evidence>
<comment type="caution">
    <text evidence="3">The sequence shown here is derived from an EMBL/GenBank/DDBJ whole genome shotgun (WGS) entry which is preliminary data.</text>
</comment>
<dbReference type="GO" id="GO:0016413">
    <property type="term" value="F:O-acetyltransferase activity"/>
    <property type="evidence" value="ECO:0007669"/>
    <property type="project" value="InterPro"/>
</dbReference>
<accession>A0AAE1WR95</accession>
<keyword evidence="4" id="KW-1185">Reference proteome</keyword>
<dbReference type="InterPro" id="IPR025846">
    <property type="entry name" value="TBL_N"/>
</dbReference>
<evidence type="ECO:0000313" key="3">
    <source>
        <dbReference type="EMBL" id="KAK4398168.1"/>
    </source>
</evidence>
<protein>
    <submittedName>
        <fullName evidence="3">Protein trichome birefringence-like 43</fullName>
    </submittedName>
</protein>
<feature type="chain" id="PRO_5041929413" evidence="1">
    <location>
        <begin position="26"/>
        <end position="88"/>
    </location>
</feature>
<dbReference type="EMBL" id="JACGWL010000007">
    <property type="protein sequence ID" value="KAK4398168.1"/>
    <property type="molecule type" value="Genomic_DNA"/>
</dbReference>
<reference evidence="3" key="2">
    <citation type="journal article" date="2024" name="Plant">
        <title>Genomic evolution and insights into agronomic trait innovations of Sesamum species.</title>
        <authorList>
            <person name="Miao H."/>
            <person name="Wang L."/>
            <person name="Qu L."/>
            <person name="Liu H."/>
            <person name="Sun Y."/>
            <person name="Le M."/>
            <person name="Wang Q."/>
            <person name="Wei S."/>
            <person name="Zheng Y."/>
            <person name="Lin W."/>
            <person name="Duan Y."/>
            <person name="Cao H."/>
            <person name="Xiong S."/>
            <person name="Wang X."/>
            <person name="Wei L."/>
            <person name="Li C."/>
            <person name="Ma Q."/>
            <person name="Ju M."/>
            <person name="Zhao R."/>
            <person name="Li G."/>
            <person name="Mu C."/>
            <person name="Tian Q."/>
            <person name="Mei H."/>
            <person name="Zhang T."/>
            <person name="Gao T."/>
            <person name="Zhang H."/>
        </authorList>
    </citation>
    <scope>NUCLEOTIDE SEQUENCE</scope>
    <source>
        <strain evidence="3">K16</strain>
    </source>
</reference>
<dbReference type="AlphaFoldDB" id="A0AAE1WR95"/>
<evidence type="ECO:0000256" key="1">
    <source>
        <dbReference type="SAM" id="SignalP"/>
    </source>
</evidence>
<keyword evidence="1" id="KW-0732">Signal</keyword>
<reference evidence="3" key="1">
    <citation type="submission" date="2020-06" db="EMBL/GenBank/DDBJ databases">
        <authorList>
            <person name="Li T."/>
            <person name="Hu X."/>
            <person name="Zhang T."/>
            <person name="Song X."/>
            <person name="Zhang H."/>
            <person name="Dai N."/>
            <person name="Sheng W."/>
            <person name="Hou X."/>
            <person name="Wei L."/>
        </authorList>
    </citation>
    <scope>NUCLEOTIDE SEQUENCE</scope>
    <source>
        <strain evidence="3">K16</strain>
        <tissue evidence="3">Leaf</tissue>
    </source>
</reference>
<dbReference type="PANTHER" id="PTHR32285">
    <property type="entry name" value="PROTEIN TRICHOME BIREFRINGENCE-LIKE 9-RELATED"/>
    <property type="match status" value="1"/>
</dbReference>
<dbReference type="Proteomes" id="UP001289374">
    <property type="component" value="Unassembled WGS sequence"/>
</dbReference>
<organism evidence="3 4">
    <name type="scientific">Sesamum angolense</name>
    <dbReference type="NCBI Taxonomy" id="2727404"/>
    <lineage>
        <taxon>Eukaryota</taxon>
        <taxon>Viridiplantae</taxon>
        <taxon>Streptophyta</taxon>
        <taxon>Embryophyta</taxon>
        <taxon>Tracheophyta</taxon>
        <taxon>Spermatophyta</taxon>
        <taxon>Magnoliopsida</taxon>
        <taxon>eudicotyledons</taxon>
        <taxon>Gunneridae</taxon>
        <taxon>Pentapetalae</taxon>
        <taxon>asterids</taxon>
        <taxon>lamiids</taxon>
        <taxon>Lamiales</taxon>
        <taxon>Pedaliaceae</taxon>
        <taxon>Sesamum</taxon>
    </lineage>
</organism>
<evidence type="ECO:0000313" key="4">
    <source>
        <dbReference type="Proteomes" id="UP001289374"/>
    </source>
</evidence>
<dbReference type="Pfam" id="PF14416">
    <property type="entry name" value="PMR5N"/>
    <property type="match status" value="1"/>
</dbReference>
<gene>
    <name evidence="3" type="ORF">Sango_1292300</name>
</gene>
<dbReference type="GO" id="GO:0005794">
    <property type="term" value="C:Golgi apparatus"/>
    <property type="evidence" value="ECO:0007669"/>
    <property type="project" value="TreeGrafter"/>
</dbReference>
<feature type="domain" description="Trichome birefringence-like N-terminal" evidence="2">
    <location>
        <begin position="31"/>
        <end position="80"/>
    </location>
</feature>
<dbReference type="InterPro" id="IPR029962">
    <property type="entry name" value="TBL"/>
</dbReference>
<sequence>MGSVYFLAAFLVLATITSLSTNVEGKIGQRGCDIFQGKWVLDSSYPLYESLQCPFIEPQFNCRKNGRPDKEYAKYRWQPSGFGMNVQL</sequence>
<dbReference type="PANTHER" id="PTHR32285:SF42">
    <property type="entry name" value="PROTEIN TRICHOME BIREFRINGENCE-LIKE 37"/>
    <property type="match status" value="1"/>
</dbReference>